<name>A0ABW3HZ47_9FLAO</name>
<dbReference type="PANTHER" id="PTHR31120:SF6">
    <property type="entry name" value="METALLOPROTEASE TIKI HOMOLOG"/>
    <property type="match status" value="1"/>
</dbReference>
<keyword evidence="14" id="KW-1185">Reference proteome</keyword>
<comment type="caution">
    <text evidence="13">The sequence shown here is derived from an EMBL/GenBank/DDBJ whole genome shotgun (WGS) entry which is preliminary data.</text>
</comment>
<comment type="subcellular location">
    <subcellularLocation>
        <location evidence="3">Membrane</location>
        <topology evidence="3">Single-pass type I membrane protein</topology>
    </subcellularLocation>
</comment>
<proteinExistence type="predicted"/>
<evidence type="ECO:0000256" key="4">
    <source>
        <dbReference type="ARBA" id="ARBA00022670"/>
    </source>
</evidence>
<evidence type="ECO:0000256" key="9">
    <source>
        <dbReference type="ARBA" id="ARBA00022989"/>
    </source>
</evidence>
<dbReference type="InterPro" id="IPR040230">
    <property type="entry name" value="TIKI1/2-like"/>
</dbReference>
<keyword evidence="12" id="KW-0325">Glycoprotein</keyword>
<dbReference type="RefSeq" id="WP_377712899.1">
    <property type="nucleotide sequence ID" value="NZ_JBHTJM010000002.1"/>
</dbReference>
<comment type="cofactor">
    <cofactor evidence="2">
        <name>Co(2+)</name>
        <dbReference type="ChEBI" id="CHEBI:48828"/>
    </cofactor>
</comment>
<evidence type="ECO:0000256" key="3">
    <source>
        <dbReference type="ARBA" id="ARBA00004479"/>
    </source>
</evidence>
<evidence type="ECO:0000256" key="2">
    <source>
        <dbReference type="ARBA" id="ARBA00001941"/>
    </source>
</evidence>
<evidence type="ECO:0000256" key="8">
    <source>
        <dbReference type="ARBA" id="ARBA00022801"/>
    </source>
</evidence>
<protein>
    <submittedName>
        <fullName evidence="13">TraB/GumN family protein</fullName>
    </submittedName>
</protein>
<evidence type="ECO:0000256" key="6">
    <source>
        <dbReference type="ARBA" id="ARBA00022723"/>
    </source>
</evidence>
<gene>
    <name evidence="13" type="ORF">ACFQ1O_02305</name>
</gene>
<organism evidence="13 14">
    <name type="scientific">Pseudofulvibacter geojedonensis</name>
    <dbReference type="NCBI Taxonomy" id="1123758"/>
    <lineage>
        <taxon>Bacteria</taxon>
        <taxon>Pseudomonadati</taxon>
        <taxon>Bacteroidota</taxon>
        <taxon>Flavobacteriia</taxon>
        <taxon>Flavobacteriales</taxon>
        <taxon>Flavobacteriaceae</taxon>
        <taxon>Pseudofulvibacter</taxon>
    </lineage>
</organism>
<evidence type="ECO:0000256" key="7">
    <source>
        <dbReference type="ARBA" id="ARBA00022729"/>
    </source>
</evidence>
<keyword evidence="10" id="KW-0482">Metalloprotease</keyword>
<evidence type="ECO:0000256" key="12">
    <source>
        <dbReference type="ARBA" id="ARBA00023180"/>
    </source>
</evidence>
<dbReference type="Proteomes" id="UP001596997">
    <property type="component" value="Unassembled WGS sequence"/>
</dbReference>
<keyword evidence="4" id="KW-0645">Protease</keyword>
<evidence type="ECO:0000256" key="11">
    <source>
        <dbReference type="ARBA" id="ARBA00023136"/>
    </source>
</evidence>
<accession>A0ABW3HZ47</accession>
<evidence type="ECO:0000256" key="10">
    <source>
        <dbReference type="ARBA" id="ARBA00023049"/>
    </source>
</evidence>
<reference evidence="14" key="1">
    <citation type="journal article" date="2019" name="Int. J. Syst. Evol. Microbiol.">
        <title>The Global Catalogue of Microorganisms (GCM) 10K type strain sequencing project: providing services to taxonomists for standard genome sequencing and annotation.</title>
        <authorList>
            <consortium name="The Broad Institute Genomics Platform"/>
            <consortium name="The Broad Institute Genome Sequencing Center for Infectious Disease"/>
            <person name="Wu L."/>
            <person name="Ma J."/>
        </authorList>
    </citation>
    <scope>NUCLEOTIDE SEQUENCE [LARGE SCALE GENOMIC DNA]</scope>
    <source>
        <strain evidence="14">CCUG 62114</strain>
    </source>
</reference>
<evidence type="ECO:0000256" key="1">
    <source>
        <dbReference type="ARBA" id="ARBA00001936"/>
    </source>
</evidence>
<evidence type="ECO:0000313" key="14">
    <source>
        <dbReference type="Proteomes" id="UP001596997"/>
    </source>
</evidence>
<keyword evidence="6" id="KW-0479">Metal-binding</keyword>
<dbReference type="InterPro" id="IPR002816">
    <property type="entry name" value="TraB/PrgY/GumN_fam"/>
</dbReference>
<sequence>MKKLFTTAIIIASSLGYGQEKLENSLLWEISGKDIKTSYLYGTIHATCNNELNSNVKKALQETKNLYLELDMDDSNMQAKMMSQTMMPEGKTIKNLTSEEEYKILDEFFTKEAGMSIAMLNNMKPMILSSMLIPKMLDCPMKSVEAGLMSQVKTENEEVYGLETIEDQFAAFDAIPYKDQVKDLVRLAKEGMQKSKDNFQNLLKIYQSENIEKLLDETSKEENGIMASYLDDFLTKRNKNWIDKITNASKKERSFFGVGAAHLAGEDGVINLLRKEGYTVKAVK</sequence>
<keyword evidence="11" id="KW-0472">Membrane</keyword>
<keyword evidence="7" id="KW-0732">Signal</keyword>
<dbReference type="PANTHER" id="PTHR31120">
    <property type="entry name" value="METALLOPROTEASE TIKI"/>
    <property type="match status" value="1"/>
</dbReference>
<evidence type="ECO:0000313" key="13">
    <source>
        <dbReference type="EMBL" id="MFD0962834.1"/>
    </source>
</evidence>
<dbReference type="CDD" id="cd14789">
    <property type="entry name" value="Tiki"/>
    <property type="match status" value="1"/>
</dbReference>
<dbReference type="Pfam" id="PF01963">
    <property type="entry name" value="TraB_PrgY_gumN"/>
    <property type="match status" value="1"/>
</dbReference>
<evidence type="ECO:0000256" key="5">
    <source>
        <dbReference type="ARBA" id="ARBA00022692"/>
    </source>
</evidence>
<keyword evidence="5" id="KW-0812">Transmembrane</keyword>
<keyword evidence="8" id="KW-0378">Hydrolase</keyword>
<comment type="cofactor">
    <cofactor evidence="1">
        <name>Mn(2+)</name>
        <dbReference type="ChEBI" id="CHEBI:29035"/>
    </cofactor>
</comment>
<keyword evidence="9" id="KW-1133">Transmembrane helix</keyword>
<dbReference type="EMBL" id="JBHTJM010000002">
    <property type="protein sequence ID" value="MFD0962834.1"/>
    <property type="molecule type" value="Genomic_DNA"/>
</dbReference>